<organism evidence="1 2">
    <name type="scientific">Halalkalibacter krulwichiae</name>
    <dbReference type="NCBI Taxonomy" id="199441"/>
    <lineage>
        <taxon>Bacteria</taxon>
        <taxon>Bacillati</taxon>
        <taxon>Bacillota</taxon>
        <taxon>Bacilli</taxon>
        <taxon>Bacillales</taxon>
        <taxon>Bacillaceae</taxon>
        <taxon>Halalkalibacter</taxon>
    </lineage>
</organism>
<proteinExistence type="predicted"/>
<dbReference type="Proteomes" id="UP000193006">
    <property type="component" value="Chromosome"/>
</dbReference>
<dbReference type="EMBL" id="CP020814">
    <property type="protein sequence ID" value="ARK31806.1"/>
    <property type="molecule type" value="Genomic_DNA"/>
</dbReference>
<dbReference type="STRING" id="199441.BkAM31D_19275"/>
<dbReference type="AlphaFoldDB" id="A0A1X9MEH0"/>
<keyword evidence="2" id="KW-1185">Reference proteome</keyword>
<sequence length="41" mass="4893">MLIEAYERAVELDLEDDFIQLLKEEISERENKGQIKKRISV</sequence>
<name>A0A1X9MEH0_9BACI</name>
<evidence type="ECO:0000313" key="1">
    <source>
        <dbReference type="EMBL" id="ARK31806.1"/>
    </source>
</evidence>
<dbReference type="KEGG" id="bkw:BkAM31D_19275"/>
<gene>
    <name evidence="1" type="ORF">BkAM31D_19275</name>
</gene>
<dbReference type="InterPro" id="IPR036916">
    <property type="entry name" value="Sda_sf"/>
</dbReference>
<dbReference type="InterPro" id="IPR015064">
    <property type="entry name" value="Sda"/>
</dbReference>
<accession>A0A1X9MEH0</accession>
<dbReference type="Gene3D" id="1.10.287.1100">
    <property type="entry name" value="Sporulation inhibitor A"/>
    <property type="match status" value="1"/>
</dbReference>
<dbReference type="SUPFAM" id="SSF100985">
    <property type="entry name" value="Sporulation inhibitor Sda"/>
    <property type="match status" value="1"/>
</dbReference>
<evidence type="ECO:0000313" key="2">
    <source>
        <dbReference type="Proteomes" id="UP000193006"/>
    </source>
</evidence>
<protein>
    <submittedName>
        <fullName evidence="1">Sporulation inhibitor A</fullName>
    </submittedName>
</protein>
<reference evidence="1 2" key="1">
    <citation type="submission" date="2017-04" db="EMBL/GenBank/DDBJ databases">
        <title>Bacillus krulwichiae AM31D Genome sequencing and assembly.</title>
        <authorList>
            <person name="Krulwich T.A."/>
            <person name="Anastor L."/>
            <person name="Ehrlich R."/>
            <person name="Ehrlich G.D."/>
            <person name="Janto B."/>
        </authorList>
    </citation>
    <scope>NUCLEOTIDE SEQUENCE [LARGE SCALE GENOMIC DNA]</scope>
    <source>
        <strain evidence="1 2">AM31D</strain>
    </source>
</reference>
<dbReference type="Pfam" id="PF08970">
    <property type="entry name" value="Sda"/>
    <property type="match status" value="1"/>
</dbReference>